<dbReference type="KEGG" id="marz:MARA_09070"/>
<feature type="transmembrane region" description="Helical" evidence="2">
    <location>
        <begin position="6"/>
        <end position="24"/>
    </location>
</feature>
<feature type="compositionally biased region" description="Basic and acidic residues" evidence="1">
    <location>
        <begin position="71"/>
        <end position="175"/>
    </location>
</feature>
<dbReference type="RefSeq" id="WP_179973563.1">
    <property type="nucleotide sequence ID" value="NZ_AP022593.1"/>
</dbReference>
<keyword evidence="2" id="KW-1133">Transmembrane helix</keyword>
<accession>A0A7I7RU15</accession>
<keyword evidence="4" id="KW-1185">Reference proteome</keyword>
<protein>
    <submittedName>
        <fullName evidence="3">Uncharacterized protein</fullName>
    </submittedName>
</protein>
<keyword evidence="2" id="KW-0472">Membrane</keyword>
<evidence type="ECO:0000313" key="4">
    <source>
        <dbReference type="Proteomes" id="UP000467428"/>
    </source>
</evidence>
<evidence type="ECO:0000313" key="3">
    <source>
        <dbReference type="EMBL" id="BBY47439.1"/>
    </source>
</evidence>
<dbReference type="Proteomes" id="UP000467428">
    <property type="component" value="Chromosome"/>
</dbReference>
<evidence type="ECO:0000256" key="1">
    <source>
        <dbReference type="SAM" id="MobiDB-lite"/>
    </source>
</evidence>
<gene>
    <name evidence="3" type="ORF">MARA_09070</name>
</gene>
<dbReference type="EMBL" id="AP022593">
    <property type="protein sequence ID" value="BBY47439.1"/>
    <property type="molecule type" value="Genomic_DNA"/>
</dbReference>
<keyword evidence="2" id="KW-0812">Transmembrane</keyword>
<dbReference type="AlphaFoldDB" id="A0A7I7RU15"/>
<evidence type="ECO:0000256" key="2">
    <source>
        <dbReference type="SAM" id="Phobius"/>
    </source>
</evidence>
<reference evidence="3 4" key="1">
    <citation type="journal article" date="2019" name="Emerg. Microbes Infect.">
        <title>Comprehensive subspecies identification of 175 nontuberculous mycobacteria species based on 7547 genomic profiles.</title>
        <authorList>
            <person name="Matsumoto Y."/>
            <person name="Kinjo T."/>
            <person name="Motooka D."/>
            <person name="Nabeya D."/>
            <person name="Jung N."/>
            <person name="Uechi K."/>
            <person name="Horii T."/>
            <person name="Iida T."/>
            <person name="Fujita J."/>
            <person name="Nakamura S."/>
        </authorList>
    </citation>
    <scope>NUCLEOTIDE SEQUENCE [LARGE SCALE GENOMIC DNA]</scope>
    <source>
        <strain evidence="3 4">JCM 18538</strain>
    </source>
</reference>
<name>A0A7I7RU15_9MYCO</name>
<proteinExistence type="predicted"/>
<organism evidence="3 4">
    <name type="scientific">Mycolicibacterium arabiense</name>
    <dbReference type="NCBI Taxonomy" id="1286181"/>
    <lineage>
        <taxon>Bacteria</taxon>
        <taxon>Bacillati</taxon>
        <taxon>Actinomycetota</taxon>
        <taxon>Actinomycetes</taxon>
        <taxon>Mycobacteriales</taxon>
        <taxon>Mycobacteriaceae</taxon>
        <taxon>Mycolicibacterium</taxon>
    </lineage>
</organism>
<geneLocation type="plasmid" evidence="4">
    <name>pjcm18538 dna</name>
</geneLocation>
<sequence>MTTTTWIIIAVVAVIVLALIAFAVRSASHKKRAAEADRIREEVHVEGRKLERRESIAAETEAKARAAQAEAEAKAAEAARLQDRASSHREVVDSTRSNLDERREHADSLDPRVKSSGRADDQVDESDRVVVRDGNDGRHEMQAQDVRQDARHDVQAQDVHGQDVHGRHADGRPTR</sequence>
<feature type="region of interest" description="Disordered" evidence="1">
    <location>
        <begin position="56"/>
        <end position="175"/>
    </location>
</feature>